<organism evidence="3">
    <name type="scientific">Arion vulgaris</name>
    <dbReference type="NCBI Taxonomy" id="1028688"/>
    <lineage>
        <taxon>Eukaryota</taxon>
        <taxon>Metazoa</taxon>
        <taxon>Spiralia</taxon>
        <taxon>Lophotrochozoa</taxon>
        <taxon>Mollusca</taxon>
        <taxon>Gastropoda</taxon>
        <taxon>Heterobranchia</taxon>
        <taxon>Euthyneura</taxon>
        <taxon>Panpulmonata</taxon>
        <taxon>Eupulmonata</taxon>
        <taxon>Stylommatophora</taxon>
        <taxon>Helicina</taxon>
        <taxon>Arionoidea</taxon>
        <taxon>Arionidae</taxon>
        <taxon>Arion</taxon>
    </lineage>
</organism>
<feature type="transmembrane region" description="Helical" evidence="1">
    <location>
        <begin position="20"/>
        <end position="40"/>
    </location>
</feature>
<accession>A0A0B6ZHY8</accession>
<proteinExistence type="predicted"/>
<keyword evidence="1" id="KW-1133">Transmembrane helix</keyword>
<evidence type="ECO:0000313" key="3">
    <source>
        <dbReference type="EMBL" id="CEK67476.1"/>
    </source>
</evidence>
<protein>
    <submittedName>
        <fullName evidence="3">Uncharacterized protein</fullName>
    </submittedName>
</protein>
<gene>
    <name evidence="3" type="primary">ORF62774</name>
    <name evidence="2" type="synonym">ORF62772</name>
</gene>
<sequence>MYLLFVSRCQPVDTCVSIHSGILFVLQTGLIASVIVSTLLPYRTLALLSLDPHPLCQTTELQSVSMATTWR</sequence>
<keyword evidence="1" id="KW-0472">Membrane</keyword>
<dbReference type="EMBL" id="HACG01020610">
    <property type="protein sequence ID" value="CEK67475.1"/>
    <property type="molecule type" value="Transcribed_RNA"/>
</dbReference>
<evidence type="ECO:0000256" key="1">
    <source>
        <dbReference type="SAM" id="Phobius"/>
    </source>
</evidence>
<reference evidence="3" key="1">
    <citation type="submission" date="2014-12" db="EMBL/GenBank/DDBJ databases">
        <title>Insight into the proteome of Arion vulgaris.</title>
        <authorList>
            <person name="Aradska J."/>
            <person name="Bulat T."/>
            <person name="Smidak R."/>
            <person name="Sarate P."/>
            <person name="Gangsoo J."/>
            <person name="Sialana F."/>
            <person name="Bilban M."/>
            <person name="Lubec G."/>
        </authorList>
    </citation>
    <scope>NUCLEOTIDE SEQUENCE</scope>
    <source>
        <tissue evidence="3">Skin</tissue>
    </source>
</reference>
<name>A0A0B6ZHY8_9EUPU</name>
<keyword evidence="1" id="KW-0812">Transmembrane</keyword>
<dbReference type="AlphaFoldDB" id="A0A0B6ZHY8"/>
<evidence type="ECO:0000313" key="2">
    <source>
        <dbReference type="EMBL" id="CEK67475.1"/>
    </source>
</evidence>
<dbReference type="EMBL" id="HACG01020611">
    <property type="protein sequence ID" value="CEK67476.1"/>
    <property type="molecule type" value="Transcribed_RNA"/>
</dbReference>